<evidence type="ECO:0000256" key="8">
    <source>
        <dbReference type="SAM" id="Phobius"/>
    </source>
</evidence>
<dbReference type="STRING" id="1231657.A0A1Y1ZUJ8"/>
<dbReference type="FunFam" id="1.20.1740.10:FF:000006">
    <property type="entry name" value="General amino acid permease"/>
    <property type="match status" value="1"/>
</dbReference>
<feature type="transmembrane region" description="Helical" evidence="8">
    <location>
        <begin position="454"/>
        <end position="477"/>
    </location>
</feature>
<feature type="transmembrane region" description="Helical" evidence="8">
    <location>
        <begin position="47"/>
        <end position="66"/>
    </location>
</feature>
<feature type="compositionally biased region" description="Basic and acidic residues" evidence="7">
    <location>
        <begin position="1"/>
        <end position="18"/>
    </location>
</feature>
<comment type="caution">
    <text evidence="10">The sequence shown here is derived from an EMBL/GenBank/DDBJ whole genome shotgun (WGS) entry which is preliminary data.</text>
</comment>
<dbReference type="GO" id="GO:0016020">
    <property type="term" value="C:membrane"/>
    <property type="evidence" value="ECO:0007669"/>
    <property type="project" value="UniProtKB-SubCell"/>
</dbReference>
<dbReference type="Pfam" id="PF00324">
    <property type="entry name" value="AA_permease"/>
    <property type="match status" value="1"/>
</dbReference>
<dbReference type="Proteomes" id="UP000193144">
    <property type="component" value="Unassembled WGS sequence"/>
</dbReference>
<dbReference type="GO" id="GO:0015171">
    <property type="term" value="F:amino acid transmembrane transporter activity"/>
    <property type="evidence" value="ECO:0007669"/>
    <property type="project" value="TreeGrafter"/>
</dbReference>
<feature type="transmembrane region" description="Helical" evidence="8">
    <location>
        <begin position="187"/>
        <end position="204"/>
    </location>
</feature>
<feature type="transmembrane region" description="Helical" evidence="8">
    <location>
        <begin position="240"/>
        <end position="263"/>
    </location>
</feature>
<keyword evidence="3 8" id="KW-0812">Transmembrane</keyword>
<name>A0A1Y1ZUJ8_9PLEO</name>
<evidence type="ECO:0000256" key="4">
    <source>
        <dbReference type="ARBA" id="ARBA00022970"/>
    </source>
</evidence>
<dbReference type="OrthoDB" id="10062876at2759"/>
<dbReference type="Gene3D" id="1.20.1740.10">
    <property type="entry name" value="Amino acid/polyamine transporter I"/>
    <property type="match status" value="1"/>
</dbReference>
<comment type="subcellular location">
    <subcellularLocation>
        <location evidence="1">Membrane</location>
        <topology evidence="1">Multi-pass membrane protein</topology>
    </subcellularLocation>
</comment>
<evidence type="ECO:0000256" key="7">
    <source>
        <dbReference type="SAM" id="MobiDB-lite"/>
    </source>
</evidence>
<keyword evidence="6 8" id="KW-0472">Membrane</keyword>
<feature type="transmembrane region" description="Helical" evidence="8">
    <location>
        <begin position="336"/>
        <end position="358"/>
    </location>
</feature>
<gene>
    <name evidence="10" type="ORF">BCR34DRAFT_672718</name>
</gene>
<dbReference type="InterPro" id="IPR004841">
    <property type="entry name" value="AA-permease/SLC12A_dom"/>
</dbReference>
<reference evidence="10 11" key="1">
    <citation type="submission" date="2016-07" db="EMBL/GenBank/DDBJ databases">
        <title>Pervasive Adenine N6-methylation of Active Genes in Fungi.</title>
        <authorList>
            <consortium name="DOE Joint Genome Institute"/>
            <person name="Mondo S.J."/>
            <person name="Dannebaum R.O."/>
            <person name="Kuo R.C."/>
            <person name="Labutti K."/>
            <person name="Haridas S."/>
            <person name="Kuo A."/>
            <person name="Salamov A."/>
            <person name="Ahrendt S.R."/>
            <person name="Lipzen A."/>
            <person name="Sullivan W."/>
            <person name="Andreopoulos W.B."/>
            <person name="Clum A."/>
            <person name="Lindquist E."/>
            <person name="Daum C."/>
            <person name="Ramamoorthy G.K."/>
            <person name="Gryganskyi A."/>
            <person name="Culley D."/>
            <person name="Magnuson J.K."/>
            <person name="James T.Y."/>
            <person name="O'Malley M.A."/>
            <person name="Stajich J.E."/>
            <person name="Spatafora J.W."/>
            <person name="Visel A."/>
            <person name="Grigoriev I.V."/>
        </authorList>
    </citation>
    <scope>NUCLEOTIDE SEQUENCE [LARGE SCALE GENOMIC DNA]</scope>
    <source>
        <strain evidence="10 11">CBS 115471</strain>
    </source>
</reference>
<keyword evidence="2" id="KW-0813">Transport</keyword>
<dbReference type="EMBL" id="MCFA01000037">
    <property type="protein sequence ID" value="ORY13890.1"/>
    <property type="molecule type" value="Genomic_DNA"/>
</dbReference>
<evidence type="ECO:0000259" key="9">
    <source>
        <dbReference type="Pfam" id="PF00324"/>
    </source>
</evidence>
<feature type="region of interest" description="Disordered" evidence="7">
    <location>
        <begin position="1"/>
        <end position="26"/>
    </location>
</feature>
<feature type="transmembrane region" description="Helical" evidence="8">
    <location>
        <begin position="126"/>
        <end position="147"/>
    </location>
</feature>
<proteinExistence type="predicted"/>
<sequence>MKKDDSTAVFPSEKKPSLGDEPDEARLGSGEIIDGLHRKLSNRQIQWIAIGGSIGTALFVSIGWGLVEGGPGSLFLGFAIYCAILATANSCMAEMSIFMPVVGGWVRMGSKWVDEAYGFMAGWNFFLYEAVLIPFEISALNLVLTYWRDDIPVAAVVAACIVLYAIINLFAVRAYGESEFWLASGKVILIFMLFCFTFVTMVGGNPKHDAYGFRYWKNPGSFAEYIHTGSLGRFEGFLGAYFQASFTCVGPEYVAMVAGESIYPRKTIKTAFKTMYFRFGIFFILGALCVGIILPYNDKTLNDLLNTEGTGTGASSPYVIAMKNMGISVLPDLTNALMVTSIFSAGNSYVYCATRSLYSLSLDGHAPRFLNKTTRNGVPIYCFCVTMVFPLLAFLSVGRSASEGVKWLANITQAAQLMDYIFMCTIYLFFYRALKAQGYDRNDLPYKGWGQPYVAILGIILFSTTLAIYGYTTFYAFDVGTFFTYYAMCFVCIILWVGFKVIKRSKFIKAEEADLVWERPQIDAYEASIDAPLGLWTDIWQTVTMRKSKRNVV</sequence>
<dbReference type="AlphaFoldDB" id="A0A1Y1ZUJ8"/>
<evidence type="ECO:0000313" key="11">
    <source>
        <dbReference type="Proteomes" id="UP000193144"/>
    </source>
</evidence>
<feature type="transmembrane region" description="Helical" evidence="8">
    <location>
        <begin position="275"/>
        <end position="296"/>
    </location>
</feature>
<keyword evidence="5 8" id="KW-1133">Transmembrane helix</keyword>
<dbReference type="PIRSF" id="PIRSF006060">
    <property type="entry name" value="AA_transporter"/>
    <property type="match status" value="1"/>
</dbReference>
<evidence type="ECO:0000256" key="2">
    <source>
        <dbReference type="ARBA" id="ARBA00022448"/>
    </source>
</evidence>
<dbReference type="PANTHER" id="PTHR43341:SF6">
    <property type="entry name" value="AMINO ACID TRANSPORTER (EUROFUNG)"/>
    <property type="match status" value="1"/>
</dbReference>
<evidence type="ECO:0000256" key="1">
    <source>
        <dbReference type="ARBA" id="ARBA00004141"/>
    </source>
</evidence>
<evidence type="ECO:0000256" key="6">
    <source>
        <dbReference type="ARBA" id="ARBA00023136"/>
    </source>
</evidence>
<evidence type="ECO:0000256" key="5">
    <source>
        <dbReference type="ARBA" id="ARBA00022989"/>
    </source>
</evidence>
<evidence type="ECO:0000313" key="10">
    <source>
        <dbReference type="EMBL" id="ORY13890.1"/>
    </source>
</evidence>
<feature type="transmembrane region" description="Helical" evidence="8">
    <location>
        <begin position="153"/>
        <end position="175"/>
    </location>
</feature>
<organism evidence="10 11">
    <name type="scientific">Clohesyomyces aquaticus</name>
    <dbReference type="NCBI Taxonomy" id="1231657"/>
    <lineage>
        <taxon>Eukaryota</taxon>
        <taxon>Fungi</taxon>
        <taxon>Dikarya</taxon>
        <taxon>Ascomycota</taxon>
        <taxon>Pezizomycotina</taxon>
        <taxon>Dothideomycetes</taxon>
        <taxon>Pleosporomycetidae</taxon>
        <taxon>Pleosporales</taxon>
        <taxon>Lindgomycetaceae</taxon>
        <taxon>Clohesyomyces</taxon>
    </lineage>
</organism>
<feature type="transmembrane region" description="Helical" evidence="8">
    <location>
        <begin position="78"/>
        <end position="106"/>
    </location>
</feature>
<keyword evidence="11" id="KW-1185">Reference proteome</keyword>
<feature type="domain" description="Amino acid permease/ SLC12A" evidence="9">
    <location>
        <begin position="45"/>
        <end position="507"/>
    </location>
</feature>
<keyword evidence="4" id="KW-0029">Amino-acid transport</keyword>
<feature type="transmembrane region" description="Helical" evidence="8">
    <location>
        <begin position="378"/>
        <end position="397"/>
    </location>
</feature>
<protein>
    <submittedName>
        <fullName evidence="10">Amino acid permease/ SLC12A domain-containing protein</fullName>
    </submittedName>
</protein>
<dbReference type="PANTHER" id="PTHR43341">
    <property type="entry name" value="AMINO ACID PERMEASE"/>
    <property type="match status" value="1"/>
</dbReference>
<evidence type="ECO:0000256" key="3">
    <source>
        <dbReference type="ARBA" id="ARBA00022692"/>
    </source>
</evidence>
<dbReference type="InterPro" id="IPR050524">
    <property type="entry name" value="APC_YAT"/>
</dbReference>
<feature type="transmembrane region" description="Helical" evidence="8">
    <location>
        <begin position="483"/>
        <end position="502"/>
    </location>
</feature>
<feature type="transmembrane region" description="Helical" evidence="8">
    <location>
        <begin position="417"/>
        <end position="434"/>
    </location>
</feature>
<accession>A0A1Y1ZUJ8</accession>